<proteinExistence type="predicted"/>
<reference evidence="1 2" key="1">
    <citation type="submission" date="2013-03" db="EMBL/GenBank/DDBJ databases">
        <authorList>
            <person name="Fiebig A."/>
            <person name="Goeker M."/>
            <person name="Klenk H.-P.P."/>
        </authorList>
    </citation>
    <scope>NUCLEOTIDE SEQUENCE [LARGE SCALE GENOMIC DNA]</scope>
    <source>
        <strain evidence="2">DSM 19469</strain>
    </source>
</reference>
<dbReference type="AlphaFoldDB" id="W8RU13"/>
<dbReference type="KEGG" id="red:roselon_02392"/>
<dbReference type="PATRIC" id="fig|1294273.3.peg.2362"/>
<dbReference type="EMBL" id="CP004372">
    <property type="protein sequence ID" value="AHM04719.1"/>
    <property type="molecule type" value="Genomic_DNA"/>
</dbReference>
<name>W8RU13_9RHOB</name>
<dbReference type="HOGENOM" id="CLU_115813_1_0_5"/>
<evidence type="ECO:0000313" key="1">
    <source>
        <dbReference type="EMBL" id="AHM04719.1"/>
    </source>
</evidence>
<dbReference type="eggNOG" id="COG1196">
    <property type="taxonomic scope" value="Bacteria"/>
</dbReference>
<keyword evidence="2" id="KW-1185">Reference proteome</keyword>
<sequence>MGKENMTGLMWRVVLGCIWLMAVNGAAVACPTWQMAAARYDDATGAELWQARSYTVSAGGAFHLQGCGFPDAGHVARRPTLEFWLRDMAAYSRVSFRAAGSCDTVLLLHDPAGGWWFDDDGADGLNARLTLWTPPEGIYDIWVGTYDGRTCAATLTVESF</sequence>
<dbReference type="Proteomes" id="UP000019593">
    <property type="component" value="Chromosome"/>
</dbReference>
<dbReference type="RefSeq" id="WP_025312481.1">
    <property type="nucleotide sequence ID" value="NZ_CP004372.1"/>
</dbReference>
<evidence type="ECO:0000313" key="2">
    <source>
        <dbReference type="Proteomes" id="UP000019593"/>
    </source>
</evidence>
<dbReference type="PROSITE" id="PS51257">
    <property type="entry name" value="PROKAR_LIPOPROTEIN"/>
    <property type="match status" value="1"/>
</dbReference>
<organism evidence="1 2">
    <name type="scientific">Roseicyclus elongatus DSM 19469</name>
    <dbReference type="NCBI Taxonomy" id="1294273"/>
    <lineage>
        <taxon>Bacteria</taxon>
        <taxon>Pseudomonadati</taxon>
        <taxon>Pseudomonadota</taxon>
        <taxon>Alphaproteobacteria</taxon>
        <taxon>Rhodobacterales</taxon>
        <taxon>Roseobacteraceae</taxon>
        <taxon>Roseicyclus</taxon>
    </lineage>
</organism>
<dbReference type="OrthoDB" id="5973611at2"/>
<accession>W8RU13</accession>
<dbReference type="STRING" id="1294273.roselon_02392"/>
<protein>
    <submittedName>
        <fullName evidence="1">Uncharacterized protein</fullName>
    </submittedName>
</protein>
<gene>
    <name evidence="1" type="ORF">roselon_02392</name>
</gene>